<feature type="signal peptide" evidence="7">
    <location>
        <begin position="1"/>
        <end position="39"/>
    </location>
</feature>
<feature type="transmembrane region" description="Helical" evidence="6">
    <location>
        <begin position="362"/>
        <end position="387"/>
    </location>
</feature>
<evidence type="ECO:0000256" key="5">
    <source>
        <dbReference type="SAM" id="MobiDB-lite"/>
    </source>
</evidence>
<evidence type="ECO:0000313" key="11">
    <source>
        <dbReference type="Proteomes" id="UP001595923"/>
    </source>
</evidence>
<reference evidence="11" key="1">
    <citation type="journal article" date="2019" name="Int. J. Syst. Evol. Microbiol.">
        <title>The Global Catalogue of Microorganisms (GCM) 10K type strain sequencing project: providing services to taxonomists for standard genome sequencing and annotation.</title>
        <authorList>
            <consortium name="The Broad Institute Genomics Platform"/>
            <consortium name="The Broad Institute Genome Sequencing Center for Infectious Disease"/>
            <person name="Wu L."/>
            <person name="Ma J."/>
        </authorList>
    </citation>
    <scope>NUCLEOTIDE SEQUENCE [LARGE SCALE GENOMIC DNA]</scope>
    <source>
        <strain evidence="11">XZYJ18</strain>
    </source>
</reference>
<keyword evidence="3 7" id="KW-0732">Signal</keyword>
<dbReference type="Pfam" id="PF00746">
    <property type="entry name" value="Gram_pos_anchor"/>
    <property type="match status" value="1"/>
</dbReference>
<evidence type="ECO:0000256" key="1">
    <source>
        <dbReference type="ARBA" id="ARBA00022512"/>
    </source>
</evidence>
<keyword evidence="2" id="KW-0964">Secreted</keyword>
<keyword evidence="6" id="KW-0812">Transmembrane</keyword>
<sequence>MIHTELPHTAKRRGRVLAAVAATAAASLAFGFSAAPALADGARGSYTGNALDGITVKTDQGNVGTTLFNLTLEDGTVLQTYCIDFETSIRRDADYQEDDWANYPGQGDFSEPAKVHWILQNSFPRLSVADLAEASGVEGLNDKQALAGTQAAIWHFSNGIELSDGNDGNVAALYEYLTTNAEDLPQTGEPDVSLRITPGSAEGTAGSTIGEFTVETSADSVPLTIDAPEGVELVDLESGEPIDTASNGTTFGFEVPEGTEPGEASVSSSVSTEVHAGRLFQGVEGQDPTQTLITAEGGEAEVDAGATVTWTEGEAPQPSPSPSEEAPSPEPTPSEEAPSPSPSPSTPDERPTPPSSGDDLPLTGAAIGGLVAAGVAALGAGGAAMYFSRKRKNAAAADEIDG</sequence>
<evidence type="ECO:0000256" key="3">
    <source>
        <dbReference type="ARBA" id="ARBA00022729"/>
    </source>
</evidence>
<protein>
    <submittedName>
        <fullName evidence="10">Thioester domain-containing protein</fullName>
    </submittedName>
</protein>
<evidence type="ECO:0000259" key="9">
    <source>
        <dbReference type="Pfam" id="PF08341"/>
    </source>
</evidence>
<evidence type="ECO:0000259" key="8">
    <source>
        <dbReference type="Pfam" id="PF00746"/>
    </source>
</evidence>
<feature type="domain" description="Thioester" evidence="9">
    <location>
        <begin position="80"/>
        <end position="182"/>
    </location>
</feature>
<dbReference type="NCBIfam" id="TIGR03934">
    <property type="entry name" value="TQXA_dom"/>
    <property type="match status" value="1"/>
</dbReference>
<organism evidence="10 11">
    <name type="scientific">Nocardiopsis mangrovi</name>
    <dbReference type="NCBI Taxonomy" id="1179818"/>
    <lineage>
        <taxon>Bacteria</taxon>
        <taxon>Bacillati</taxon>
        <taxon>Actinomycetota</taxon>
        <taxon>Actinomycetes</taxon>
        <taxon>Streptosporangiales</taxon>
        <taxon>Nocardiopsidaceae</taxon>
        <taxon>Nocardiopsis</taxon>
    </lineage>
</organism>
<comment type="caution">
    <text evidence="10">The sequence shown here is derived from an EMBL/GenBank/DDBJ whole genome shotgun (WGS) entry which is preliminary data.</text>
</comment>
<dbReference type="Proteomes" id="UP001595923">
    <property type="component" value="Unassembled WGS sequence"/>
</dbReference>
<dbReference type="EMBL" id="JBHSFQ010000011">
    <property type="protein sequence ID" value="MFC4562890.1"/>
    <property type="molecule type" value="Genomic_DNA"/>
</dbReference>
<evidence type="ECO:0000256" key="2">
    <source>
        <dbReference type="ARBA" id="ARBA00022525"/>
    </source>
</evidence>
<evidence type="ECO:0000256" key="6">
    <source>
        <dbReference type="SAM" id="Phobius"/>
    </source>
</evidence>
<keyword evidence="6" id="KW-1133">Transmembrane helix</keyword>
<dbReference type="Pfam" id="PF08341">
    <property type="entry name" value="TED"/>
    <property type="match status" value="1"/>
</dbReference>
<keyword evidence="4" id="KW-0572">Peptidoglycan-anchor</keyword>
<name>A0ABV9DY42_9ACTN</name>
<dbReference type="InterPro" id="IPR013552">
    <property type="entry name" value="Thioester_dom"/>
</dbReference>
<dbReference type="RefSeq" id="WP_378574462.1">
    <property type="nucleotide sequence ID" value="NZ_JBHSFQ010000011.1"/>
</dbReference>
<accession>A0ABV9DY42</accession>
<feature type="domain" description="Gram-positive cocci surface proteins LPxTG" evidence="8">
    <location>
        <begin position="353"/>
        <end position="393"/>
    </location>
</feature>
<keyword evidence="11" id="KW-1185">Reference proteome</keyword>
<feature type="region of interest" description="Disordered" evidence="5">
    <location>
        <begin position="311"/>
        <end position="364"/>
    </location>
</feature>
<evidence type="ECO:0000256" key="7">
    <source>
        <dbReference type="SAM" id="SignalP"/>
    </source>
</evidence>
<gene>
    <name evidence="10" type="ORF">ACFO4E_13580</name>
</gene>
<dbReference type="Gene3D" id="1.10.150.480">
    <property type="match status" value="1"/>
</dbReference>
<dbReference type="InterPro" id="IPR019931">
    <property type="entry name" value="LPXTG_anchor"/>
</dbReference>
<keyword evidence="6" id="KW-0472">Membrane</keyword>
<dbReference type="NCBIfam" id="TIGR01167">
    <property type="entry name" value="LPXTG_anchor"/>
    <property type="match status" value="1"/>
</dbReference>
<evidence type="ECO:0000256" key="4">
    <source>
        <dbReference type="ARBA" id="ARBA00023088"/>
    </source>
</evidence>
<proteinExistence type="predicted"/>
<keyword evidence="1" id="KW-0134">Cell wall</keyword>
<evidence type="ECO:0000313" key="10">
    <source>
        <dbReference type="EMBL" id="MFC4562890.1"/>
    </source>
</evidence>
<feature type="chain" id="PRO_5046477815" evidence="7">
    <location>
        <begin position="40"/>
        <end position="402"/>
    </location>
</feature>
<dbReference type="InterPro" id="IPR023849">
    <property type="entry name" value="TQXA_dom"/>
</dbReference>